<evidence type="ECO:0000313" key="5">
    <source>
        <dbReference type="Proteomes" id="UP001054252"/>
    </source>
</evidence>
<evidence type="ECO:0000256" key="2">
    <source>
        <dbReference type="SAM" id="MobiDB-lite"/>
    </source>
</evidence>
<protein>
    <recommendedName>
        <fullName evidence="3">RING-type domain-containing protein</fullName>
    </recommendedName>
</protein>
<dbReference type="Proteomes" id="UP001054252">
    <property type="component" value="Unassembled WGS sequence"/>
</dbReference>
<dbReference type="PANTHER" id="PTHR22765">
    <property type="entry name" value="RING FINGER AND PROTEASE ASSOCIATED DOMAIN-CONTAINING"/>
    <property type="match status" value="1"/>
</dbReference>
<comment type="caution">
    <text evidence="4">The sequence shown here is derived from an EMBL/GenBank/DDBJ whole genome shotgun (WGS) entry which is preliminary data.</text>
</comment>
<keyword evidence="1" id="KW-0862">Zinc</keyword>
<dbReference type="InterPro" id="IPR013083">
    <property type="entry name" value="Znf_RING/FYVE/PHD"/>
</dbReference>
<evidence type="ECO:0000256" key="1">
    <source>
        <dbReference type="PROSITE-ProRule" id="PRU00175"/>
    </source>
</evidence>
<reference evidence="4 5" key="1">
    <citation type="journal article" date="2021" name="Commun. Biol.">
        <title>The genome of Shorea leprosula (Dipterocarpaceae) highlights the ecological relevance of drought in aseasonal tropical rainforests.</title>
        <authorList>
            <person name="Ng K.K.S."/>
            <person name="Kobayashi M.J."/>
            <person name="Fawcett J.A."/>
            <person name="Hatakeyama M."/>
            <person name="Paape T."/>
            <person name="Ng C.H."/>
            <person name="Ang C.C."/>
            <person name="Tnah L.H."/>
            <person name="Lee C.T."/>
            <person name="Nishiyama T."/>
            <person name="Sese J."/>
            <person name="O'Brien M.J."/>
            <person name="Copetti D."/>
            <person name="Mohd Noor M.I."/>
            <person name="Ong R.C."/>
            <person name="Putra M."/>
            <person name="Sireger I.Z."/>
            <person name="Indrioko S."/>
            <person name="Kosugi Y."/>
            <person name="Izuno A."/>
            <person name="Isagi Y."/>
            <person name="Lee S.L."/>
            <person name="Shimizu K.K."/>
        </authorList>
    </citation>
    <scope>NUCLEOTIDE SEQUENCE [LARGE SCALE GENOMIC DNA]</scope>
    <source>
        <strain evidence="4">214</strain>
    </source>
</reference>
<keyword evidence="1" id="KW-0479">Metal-binding</keyword>
<dbReference type="PROSITE" id="PS50089">
    <property type="entry name" value="ZF_RING_2"/>
    <property type="match status" value="1"/>
</dbReference>
<dbReference type="GO" id="GO:0008270">
    <property type="term" value="F:zinc ion binding"/>
    <property type="evidence" value="ECO:0007669"/>
    <property type="project" value="UniProtKB-KW"/>
</dbReference>
<dbReference type="AlphaFoldDB" id="A0AAV5KK80"/>
<dbReference type="Gene3D" id="3.30.40.10">
    <property type="entry name" value="Zinc/RING finger domain, C3HC4 (zinc finger)"/>
    <property type="match status" value="1"/>
</dbReference>
<keyword evidence="5" id="KW-1185">Reference proteome</keyword>
<dbReference type="Pfam" id="PF13639">
    <property type="entry name" value="zf-RING_2"/>
    <property type="match status" value="1"/>
</dbReference>
<accession>A0AAV5KK80</accession>
<dbReference type="GO" id="GO:0061630">
    <property type="term" value="F:ubiquitin protein ligase activity"/>
    <property type="evidence" value="ECO:0007669"/>
    <property type="project" value="TreeGrafter"/>
</dbReference>
<proteinExistence type="predicted"/>
<dbReference type="SUPFAM" id="SSF57850">
    <property type="entry name" value="RING/U-box"/>
    <property type="match status" value="1"/>
</dbReference>
<organism evidence="4 5">
    <name type="scientific">Rubroshorea leprosula</name>
    <dbReference type="NCBI Taxonomy" id="152421"/>
    <lineage>
        <taxon>Eukaryota</taxon>
        <taxon>Viridiplantae</taxon>
        <taxon>Streptophyta</taxon>
        <taxon>Embryophyta</taxon>
        <taxon>Tracheophyta</taxon>
        <taxon>Spermatophyta</taxon>
        <taxon>Magnoliopsida</taxon>
        <taxon>eudicotyledons</taxon>
        <taxon>Gunneridae</taxon>
        <taxon>Pentapetalae</taxon>
        <taxon>rosids</taxon>
        <taxon>malvids</taxon>
        <taxon>Malvales</taxon>
        <taxon>Dipterocarpaceae</taxon>
        <taxon>Rubroshorea</taxon>
    </lineage>
</organism>
<dbReference type="SMART" id="SM00184">
    <property type="entry name" value="RING"/>
    <property type="match status" value="1"/>
</dbReference>
<evidence type="ECO:0000259" key="3">
    <source>
        <dbReference type="PROSITE" id="PS50089"/>
    </source>
</evidence>
<dbReference type="InterPro" id="IPR001841">
    <property type="entry name" value="Znf_RING"/>
</dbReference>
<gene>
    <name evidence="4" type="ORF">SLEP1_g34534</name>
</gene>
<dbReference type="EMBL" id="BPVZ01000067">
    <property type="protein sequence ID" value="GKV25023.1"/>
    <property type="molecule type" value="Genomic_DNA"/>
</dbReference>
<dbReference type="FunFam" id="3.30.40.10:FF:000468">
    <property type="entry name" value="RING/U-box superfamily protein"/>
    <property type="match status" value="1"/>
</dbReference>
<keyword evidence="1" id="KW-0863">Zinc-finger</keyword>
<dbReference type="GO" id="GO:0006511">
    <property type="term" value="P:ubiquitin-dependent protein catabolic process"/>
    <property type="evidence" value="ECO:0007669"/>
    <property type="project" value="TreeGrafter"/>
</dbReference>
<name>A0AAV5KK80_9ROSI</name>
<sequence length="264" mass="30408">MSRDTDRYRGLINWRQPGYNYGANYANDSSYSQPVLSRPLSFHAPALLQDGGSSWGATDPRQTHGEWGVTRPFNFPGFFEQQRSPIRVVVHENGLVREVNPSRRLEPRYRAQQEDYSSSRLTKDEQKEALSKLRKEVYNPTPEKMTRRLNLYYRGSYNGEEEKAKEKDDEEGKRCAVCLEDFVAKEVVTVTPCNHMFHEECIVPWVKSHGLCPVCRSVISDRARESRVGAPREVVNLAASDLFASELISIIRTMEEAFLWTNNR</sequence>
<feature type="domain" description="RING-type" evidence="3">
    <location>
        <begin position="175"/>
        <end position="216"/>
    </location>
</feature>
<dbReference type="PANTHER" id="PTHR22765:SF348">
    <property type="entry name" value="OS09G0446275 PROTEIN"/>
    <property type="match status" value="1"/>
</dbReference>
<feature type="region of interest" description="Disordered" evidence="2">
    <location>
        <begin position="106"/>
        <end position="126"/>
    </location>
</feature>
<dbReference type="InterPro" id="IPR051826">
    <property type="entry name" value="E3_ubiquitin-ligase_domain"/>
</dbReference>
<evidence type="ECO:0000313" key="4">
    <source>
        <dbReference type="EMBL" id="GKV25023.1"/>
    </source>
</evidence>